<evidence type="ECO:0000256" key="4">
    <source>
        <dbReference type="ARBA" id="ARBA00022989"/>
    </source>
</evidence>
<keyword evidence="4 6" id="KW-1133">Transmembrane helix</keyword>
<evidence type="ECO:0000256" key="1">
    <source>
        <dbReference type="ARBA" id="ARBA00004651"/>
    </source>
</evidence>
<protein>
    <recommendedName>
        <fullName evidence="9">Gustatory receptor</fullName>
    </recommendedName>
</protein>
<keyword evidence="2" id="KW-1003">Cell membrane</keyword>
<reference evidence="7" key="1">
    <citation type="submission" date="2020-08" db="EMBL/GenBank/DDBJ databases">
        <title>Multicomponent nature underlies the extraordinary mechanical properties of spider dragline silk.</title>
        <authorList>
            <person name="Kono N."/>
            <person name="Nakamura H."/>
            <person name="Mori M."/>
            <person name="Yoshida Y."/>
            <person name="Ohtoshi R."/>
            <person name="Malay A.D."/>
            <person name="Moran D.A.P."/>
            <person name="Tomita M."/>
            <person name="Numata K."/>
            <person name="Arakawa K."/>
        </authorList>
    </citation>
    <scope>NUCLEOTIDE SEQUENCE</scope>
</reference>
<evidence type="ECO:0000313" key="7">
    <source>
        <dbReference type="EMBL" id="GFY74041.1"/>
    </source>
</evidence>
<keyword evidence="3 6" id="KW-0812">Transmembrane</keyword>
<organism evidence="7 8">
    <name type="scientific">Trichonephila inaurata madagascariensis</name>
    <dbReference type="NCBI Taxonomy" id="2747483"/>
    <lineage>
        <taxon>Eukaryota</taxon>
        <taxon>Metazoa</taxon>
        <taxon>Ecdysozoa</taxon>
        <taxon>Arthropoda</taxon>
        <taxon>Chelicerata</taxon>
        <taxon>Arachnida</taxon>
        <taxon>Araneae</taxon>
        <taxon>Araneomorphae</taxon>
        <taxon>Entelegynae</taxon>
        <taxon>Araneoidea</taxon>
        <taxon>Nephilidae</taxon>
        <taxon>Trichonephila</taxon>
        <taxon>Trichonephila inaurata</taxon>
    </lineage>
</organism>
<keyword evidence="8" id="KW-1185">Reference proteome</keyword>
<comment type="caution">
    <text evidence="7">The sequence shown here is derived from an EMBL/GenBank/DDBJ whole genome shotgun (WGS) entry which is preliminary data.</text>
</comment>
<evidence type="ECO:0000256" key="5">
    <source>
        <dbReference type="ARBA" id="ARBA00023136"/>
    </source>
</evidence>
<dbReference type="GO" id="GO:0050909">
    <property type="term" value="P:sensory perception of taste"/>
    <property type="evidence" value="ECO:0007669"/>
    <property type="project" value="InterPro"/>
</dbReference>
<keyword evidence="5 6" id="KW-0472">Membrane</keyword>
<proteinExistence type="predicted"/>
<feature type="transmembrane region" description="Helical" evidence="6">
    <location>
        <begin position="31"/>
        <end position="51"/>
    </location>
</feature>
<dbReference type="OrthoDB" id="6430535at2759"/>
<sequence length="159" mass="18293">MQRFGLPNEFKKLHYIYEDIMKKLNDMDSEFSFLAFITVLISTTGLFWDVYRIIFYTNETSAYILFSLSAIFFLVLLLVLMISGSASNELASEVRVLIQCFQSRESAENEHHINFFKKTLLQDNGLTLWKIYGMSRSLVIGTFGTLLTYGILLATLGKK</sequence>
<dbReference type="Pfam" id="PF08395">
    <property type="entry name" value="7tm_7"/>
    <property type="match status" value="1"/>
</dbReference>
<gene>
    <name evidence="7" type="primary">AVEN_205119_1</name>
    <name evidence="7" type="ORF">TNIN_115761</name>
</gene>
<evidence type="ECO:0008006" key="9">
    <source>
        <dbReference type="Google" id="ProtNLM"/>
    </source>
</evidence>
<evidence type="ECO:0000256" key="2">
    <source>
        <dbReference type="ARBA" id="ARBA00022475"/>
    </source>
</evidence>
<dbReference type="GO" id="GO:0005886">
    <property type="term" value="C:plasma membrane"/>
    <property type="evidence" value="ECO:0007669"/>
    <property type="project" value="UniProtKB-SubCell"/>
</dbReference>
<dbReference type="Proteomes" id="UP000886998">
    <property type="component" value="Unassembled WGS sequence"/>
</dbReference>
<evidence type="ECO:0000256" key="3">
    <source>
        <dbReference type="ARBA" id="ARBA00022692"/>
    </source>
</evidence>
<dbReference type="EMBL" id="BMAV01020524">
    <property type="protein sequence ID" value="GFY74041.1"/>
    <property type="molecule type" value="Genomic_DNA"/>
</dbReference>
<evidence type="ECO:0000256" key="6">
    <source>
        <dbReference type="SAM" id="Phobius"/>
    </source>
</evidence>
<evidence type="ECO:0000313" key="8">
    <source>
        <dbReference type="Proteomes" id="UP000886998"/>
    </source>
</evidence>
<dbReference type="AlphaFoldDB" id="A0A8X6YNC0"/>
<accession>A0A8X6YNC0</accession>
<feature type="transmembrane region" description="Helical" evidence="6">
    <location>
        <begin position="138"/>
        <end position="156"/>
    </location>
</feature>
<name>A0A8X6YNC0_9ARAC</name>
<comment type="subcellular location">
    <subcellularLocation>
        <location evidence="1">Cell membrane</location>
        <topology evidence="1">Multi-pass membrane protein</topology>
    </subcellularLocation>
</comment>
<dbReference type="InterPro" id="IPR013604">
    <property type="entry name" value="7TM_chemorcpt"/>
</dbReference>
<feature type="transmembrane region" description="Helical" evidence="6">
    <location>
        <begin position="63"/>
        <end position="82"/>
    </location>
</feature>